<evidence type="ECO:0000313" key="6">
    <source>
        <dbReference type="EMBL" id="GGS41508.1"/>
    </source>
</evidence>
<dbReference type="PRINTS" id="PR00455">
    <property type="entry name" value="HTHTETR"/>
</dbReference>
<reference evidence="6" key="2">
    <citation type="submission" date="2020-09" db="EMBL/GenBank/DDBJ databases">
        <authorList>
            <person name="Sun Q."/>
            <person name="Ohkuma M."/>
        </authorList>
    </citation>
    <scope>NUCLEOTIDE SEQUENCE</scope>
    <source>
        <strain evidence="6">JCM 3276</strain>
    </source>
</reference>
<dbReference type="InterPro" id="IPR049484">
    <property type="entry name" value="Rv0078-like_C"/>
</dbReference>
<protein>
    <submittedName>
        <fullName evidence="6">TetR family transcriptional regulator</fullName>
    </submittedName>
</protein>
<dbReference type="Gene3D" id="1.10.357.10">
    <property type="entry name" value="Tetracycline Repressor, domain 2"/>
    <property type="match status" value="1"/>
</dbReference>
<dbReference type="InterPro" id="IPR001647">
    <property type="entry name" value="HTH_TetR"/>
</dbReference>
<keyword evidence="7" id="KW-1185">Reference proteome</keyword>
<evidence type="ECO:0000256" key="3">
    <source>
        <dbReference type="ARBA" id="ARBA00023163"/>
    </source>
</evidence>
<dbReference type="Pfam" id="PF21351">
    <property type="entry name" value="TetR_C_41"/>
    <property type="match status" value="1"/>
</dbReference>
<proteinExistence type="predicted"/>
<dbReference type="GO" id="GO:0003700">
    <property type="term" value="F:DNA-binding transcription factor activity"/>
    <property type="evidence" value="ECO:0007669"/>
    <property type="project" value="TreeGrafter"/>
</dbReference>
<evidence type="ECO:0000256" key="2">
    <source>
        <dbReference type="ARBA" id="ARBA00023125"/>
    </source>
</evidence>
<feature type="DNA-binding region" description="H-T-H motif" evidence="4">
    <location>
        <begin position="36"/>
        <end position="55"/>
    </location>
</feature>
<accession>A0A918GKL4</accession>
<keyword evidence="3" id="KW-0804">Transcription</keyword>
<name>A0A918GKL4_9PSEU</name>
<dbReference type="InterPro" id="IPR050109">
    <property type="entry name" value="HTH-type_TetR-like_transc_reg"/>
</dbReference>
<keyword evidence="2 4" id="KW-0238">DNA-binding</keyword>
<dbReference type="PANTHER" id="PTHR30055">
    <property type="entry name" value="HTH-TYPE TRANSCRIPTIONAL REGULATOR RUTR"/>
    <property type="match status" value="1"/>
</dbReference>
<feature type="domain" description="HTH tetR-type" evidence="5">
    <location>
        <begin position="13"/>
        <end position="73"/>
    </location>
</feature>
<dbReference type="Proteomes" id="UP000660680">
    <property type="component" value="Unassembled WGS sequence"/>
</dbReference>
<dbReference type="AlphaFoldDB" id="A0A918GKL4"/>
<evidence type="ECO:0000259" key="5">
    <source>
        <dbReference type="PROSITE" id="PS50977"/>
    </source>
</evidence>
<keyword evidence="1" id="KW-0805">Transcription regulation</keyword>
<dbReference type="SUPFAM" id="SSF46689">
    <property type="entry name" value="Homeodomain-like"/>
    <property type="match status" value="1"/>
</dbReference>
<dbReference type="PROSITE" id="PS50977">
    <property type="entry name" value="HTH_TETR_2"/>
    <property type="match status" value="1"/>
</dbReference>
<dbReference type="RefSeq" id="WP_189212069.1">
    <property type="nucleotide sequence ID" value="NZ_BMRB01000003.1"/>
</dbReference>
<comment type="caution">
    <text evidence="6">The sequence shown here is derived from an EMBL/GenBank/DDBJ whole genome shotgun (WGS) entry which is preliminary data.</text>
</comment>
<dbReference type="InterPro" id="IPR009057">
    <property type="entry name" value="Homeodomain-like_sf"/>
</dbReference>
<dbReference type="GO" id="GO:0000976">
    <property type="term" value="F:transcription cis-regulatory region binding"/>
    <property type="evidence" value="ECO:0007669"/>
    <property type="project" value="TreeGrafter"/>
</dbReference>
<organism evidence="6 7">
    <name type="scientific">Actinokineospora fastidiosa</name>
    <dbReference type="NCBI Taxonomy" id="1816"/>
    <lineage>
        <taxon>Bacteria</taxon>
        <taxon>Bacillati</taxon>
        <taxon>Actinomycetota</taxon>
        <taxon>Actinomycetes</taxon>
        <taxon>Pseudonocardiales</taxon>
        <taxon>Pseudonocardiaceae</taxon>
        <taxon>Actinokineospora</taxon>
    </lineage>
</organism>
<gene>
    <name evidence="6" type="ORF">GCM10010171_40230</name>
</gene>
<dbReference type="Pfam" id="PF00440">
    <property type="entry name" value="TetR_N"/>
    <property type="match status" value="1"/>
</dbReference>
<evidence type="ECO:0000313" key="7">
    <source>
        <dbReference type="Proteomes" id="UP000660680"/>
    </source>
</evidence>
<dbReference type="EMBL" id="BMRB01000003">
    <property type="protein sequence ID" value="GGS41508.1"/>
    <property type="molecule type" value="Genomic_DNA"/>
</dbReference>
<dbReference type="PANTHER" id="PTHR30055:SF234">
    <property type="entry name" value="HTH-TYPE TRANSCRIPTIONAL REGULATOR BETI"/>
    <property type="match status" value="1"/>
</dbReference>
<reference evidence="6" key="1">
    <citation type="journal article" date="2014" name="Int. J. Syst. Evol. Microbiol.">
        <title>Complete genome sequence of Corynebacterium casei LMG S-19264T (=DSM 44701T), isolated from a smear-ripened cheese.</title>
        <authorList>
            <consortium name="US DOE Joint Genome Institute (JGI-PGF)"/>
            <person name="Walter F."/>
            <person name="Albersmeier A."/>
            <person name="Kalinowski J."/>
            <person name="Ruckert C."/>
        </authorList>
    </citation>
    <scope>NUCLEOTIDE SEQUENCE</scope>
    <source>
        <strain evidence="6">JCM 3276</strain>
    </source>
</reference>
<evidence type="ECO:0000256" key="4">
    <source>
        <dbReference type="PROSITE-ProRule" id="PRU00335"/>
    </source>
</evidence>
<evidence type="ECO:0000256" key="1">
    <source>
        <dbReference type="ARBA" id="ARBA00023015"/>
    </source>
</evidence>
<sequence length="202" mass="22118">MPAIRSRREQYSEATRAAILDAATRRFATSGFAATGLEDVAADIQATRGAVYHHFASKKALFEAVLEEQEVIGFRWIERARAAASDPWQGAMAAMEAFLDQCLDPVYSRIVWQEGPIALGWQAWQESEKKYAYAHIAEILAELVGAGLLSPLPEETATHVCFTMLGSAGMALAQADPADQPRLRAEYGDVFRRMLAGLRATG</sequence>